<dbReference type="EMBL" id="MXPU01000016">
    <property type="protein sequence ID" value="OWO92467.1"/>
    <property type="molecule type" value="Genomic_DNA"/>
</dbReference>
<comment type="caution">
    <text evidence="1">The sequence shown here is derived from an EMBL/GenBank/DDBJ whole genome shotgun (WGS) entry which is preliminary data.</text>
</comment>
<dbReference type="Proteomes" id="UP000197269">
    <property type="component" value="Unassembled WGS sequence"/>
</dbReference>
<sequence>MKKAGSVPAFFVDDFGFASRTSSYSFIDPSIHAASILLVAGRVGQRASTKERKTDLLECCVWMLGSRPSMTEVEGHAWQEA</sequence>
<evidence type="ECO:0000313" key="1">
    <source>
        <dbReference type="EMBL" id="OWO92467.1"/>
    </source>
</evidence>
<accession>A0A246DQD5</accession>
<proteinExistence type="predicted"/>
<protein>
    <submittedName>
        <fullName evidence="1">Uncharacterized protein</fullName>
    </submittedName>
</protein>
<reference evidence="1 2" key="1">
    <citation type="submission" date="2017-03" db="EMBL/GenBank/DDBJ databases">
        <title>Genome of strain Rhizobium sp. CNPSo 668.</title>
        <authorList>
            <person name="Ribeiro R."/>
        </authorList>
    </citation>
    <scope>NUCLEOTIDE SEQUENCE [LARGE SCALE GENOMIC DNA]</scope>
    <source>
        <strain evidence="1 2">CNPSo 668</strain>
    </source>
</reference>
<dbReference type="AlphaFoldDB" id="A0A246DQD5"/>
<name>A0A246DQD5_9HYPH</name>
<evidence type="ECO:0000313" key="2">
    <source>
        <dbReference type="Proteomes" id="UP000197269"/>
    </source>
</evidence>
<gene>
    <name evidence="1" type="ORF">B5E41_22140</name>
</gene>
<organism evidence="1 2">
    <name type="scientific">Rhizobium esperanzae</name>
    <dbReference type="NCBI Taxonomy" id="1967781"/>
    <lineage>
        <taxon>Bacteria</taxon>
        <taxon>Pseudomonadati</taxon>
        <taxon>Pseudomonadota</taxon>
        <taxon>Alphaproteobacteria</taxon>
        <taxon>Hyphomicrobiales</taxon>
        <taxon>Rhizobiaceae</taxon>
        <taxon>Rhizobium/Agrobacterium group</taxon>
        <taxon>Rhizobium</taxon>
    </lineage>
</organism>